<evidence type="ECO:0000259" key="4">
    <source>
        <dbReference type="Pfam" id="PF04586"/>
    </source>
</evidence>
<keyword evidence="6" id="KW-1185">Reference proteome</keyword>
<dbReference type="Pfam" id="PF04586">
    <property type="entry name" value="Peptidase_S78"/>
    <property type="match status" value="1"/>
</dbReference>
<evidence type="ECO:0000256" key="1">
    <source>
        <dbReference type="ARBA" id="ARBA00022612"/>
    </source>
</evidence>
<keyword evidence="1" id="KW-1188">Viral release from host cell</keyword>
<reference evidence="6" key="1">
    <citation type="submission" date="2017-08" db="EMBL/GenBank/DDBJ databases">
        <title>Mesorhizobium wenxinae sp. nov., a novel rhizobial species isolated from root nodules of chickpea (Cicer arietinum L.).</title>
        <authorList>
            <person name="Zhang J."/>
        </authorList>
    </citation>
    <scope>NUCLEOTIDE SEQUENCE [LARGE SCALE GENOMIC DNA]</scope>
    <source>
        <strain evidence="6">USDA 3392</strain>
    </source>
</reference>
<dbReference type="EMBL" id="NPKI01000051">
    <property type="protein sequence ID" value="PAP97824.1"/>
    <property type="molecule type" value="Genomic_DNA"/>
</dbReference>
<evidence type="ECO:0000313" key="6">
    <source>
        <dbReference type="Proteomes" id="UP000216215"/>
    </source>
</evidence>
<evidence type="ECO:0000256" key="2">
    <source>
        <dbReference type="ARBA" id="ARBA00022670"/>
    </source>
</evidence>
<dbReference type="RefSeq" id="WP_095489656.1">
    <property type="nucleotide sequence ID" value="NZ_CP088151.1"/>
</dbReference>
<dbReference type="InterPro" id="IPR054613">
    <property type="entry name" value="Peptidase_S78_dom"/>
</dbReference>
<accession>A0AB36QZF1</accession>
<organism evidence="5 6">
    <name type="scientific">Mesorhizobium mediterraneum</name>
    <dbReference type="NCBI Taxonomy" id="43617"/>
    <lineage>
        <taxon>Bacteria</taxon>
        <taxon>Pseudomonadati</taxon>
        <taxon>Pseudomonadota</taxon>
        <taxon>Alphaproteobacteria</taxon>
        <taxon>Hyphomicrobiales</taxon>
        <taxon>Phyllobacteriaceae</taxon>
        <taxon>Mesorhizobium</taxon>
    </lineage>
</organism>
<name>A0AB36QZF1_9HYPH</name>
<sequence>MRENIDVLELRLSAPADDGTLEGIAVPFNQVDSYGTTFDRRAFTGLAGRKIPLLWSHRQDEVIGQATDFTADDAGLRMIGRLNMEVGRAREIRSMLIAGDVSGISVGFETIKDERKAGGIRHITEARLHEISLVALPSIPGARVTSVRHGRDGAAAAFITAVHAATRAFSEGKSK</sequence>
<dbReference type="NCBIfam" id="TIGR01543">
    <property type="entry name" value="proheadase_HK97"/>
    <property type="match status" value="1"/>
</dbReference>
<gene>
    <name evidence="5" type="ORF">CIT25_35145</name>
</gene>
<dbReference type="InterPro" id="IPR006433">
    <property type="entry name" value="Prohead_protease"/>
</dbReference>
<keyword evidence="3" id="KW-0378">Hydrolase</keyword>
<comment type="caution">
    <text evidence="5">The sequence shown here is derived from an EMBL/GenBank/DDBJ whole genome shotgun (WGS) entry which is preliminary data.</text>
</comment>
<dbReference type="GO" id="GO:0006508">
    <property type="term" value="P:proteolysis"/>
    <property type="evidence" value="ECO:0007669"/>
    <property type="project" value="UniProtKB-KW"/>
</dbReference>
<proteinExistence type="predicted"/>
<dbReference type="AlphaFoldDB" id="A0AB36QZF1"/>
<evidence type="ECO:0000313" key="5">
    <source>
        <dbReference type="EMBL" id="PAP97824.1"/>
    </source>
</evidence>
<feature type="domain" description="Prohead serine protease" evidence="4">
    <location>
        <begin position="16"/>
        <end position="146"/>
    </location>
</feature>
<protein>
    <recommendedName>
        <fullName evidence="4">Prohead serine protease domain-containing protein</fullName>
    </recommendedName>
</protein>
<dbReference type="SUPFAM" id="SSF50789">
    <property type="entry name" value="Herpes virus serine proteinase, assemblin"/>
    <property type="match status" value="1"/>
</dbReference>
<dbReference type="Proteomes" id="UP000216215">
    <property type="component" value="Unassembled WGS sequence"/>
</dbReference>
<evidence type="ECO:0000256" key="3">
    <source>
        <dbReference type="ARBA" id="ARBA00022801"/>
    </source>
</evidence>
<keyword evidence="2" id="KW-0645">Protease</keyword>
<dbReference type="GO" id="GO:0008233">
    <property type="term" value="F:peptidase activity"/>
    <property type="evidence" value="ECO:0007669"/>
    <property type="project" value="UniProtKB-KW"/>
</dbReference>